<dbReference type="Gene3D" id="1.10.10.10">
    <property type="entry name" value="Winged helix-like DNA-binding domain superfamily/Winged helix DNA-binding domain"/>
    <property type="match status" value="1"/>
</dbReference>
<dbReference type="InterPro" id="IPR001387">
    <property type="entry name" value="Cro/C1-type_HTH"/>
</dbReference>
<name>A0ABP9X5R4_9CHLR</name>
<dbReference type="Gene3D" id="1.10.260.40">
    <property type="entry name" value="lambda repressor-like DNA-binding domains"/>
    <property type="match status" value="1"/>
</dbReference>
<dbReference type="InterPro" id="IPR058852">
    <property type="entry name" value="HTH_77"/>
</dbReference>
<protein>
    <recommendedName>
        <fullName evidence="1">HTH cro/C1-type domain-containing protein</fullName>
    </recommendedName>
</protein>
<dbReference type="InterPro" id="IPR036388">
    <property type="entry name" value="WH-like_DNA-bd_sf"/>
</dbReference>
<dbReference type="Proteomes" id="UP001428290">
    <property type="component" value="Unassembled WGS sequence"/>
</dbReference>
<evidence type="ECO:0000313" key="3">
    <source>
        <dbReference type="Proteomes" id="UP001428290"/>
    </source>
</evidence>
<dbReference type="InterPro" id="IPR027417">
    <property type="entry name" value="P-loop_NTPase"/>
</dbReference>
<keyword evidence="3" id="KW-1185">Reference proteome</keyword>
<dbReference type="SMART" id="SM00530">
    <property type="entry name" value="HTH_XRE"/>
    <property type="match status" value="1"/>
</dbReference>
<proteinExistence type="predicted"/>
<dbReference type="Pfam" id="PF13401">
    <property type="entry name" value="AAA_22"/>
    <property type="match status" value="1"/>
</dbReference>
<organism evidence="2 3">
    <name type="scientific">Herpetosiphon gulosus</name>
    <dbReference type="NCBI Taxonomy" id="1973496"/>
    <lineage>
        <taxon>Bacteria</taxon>
        <taxon>Bacillati</taxon>
        <taxon>Chloroflexota</taxon>
        <taxon>Chloroflexia</taxon>
        <taxon>Herpetosiphonales</taxon>
        <taxon>Herpetosiphonaceae</taxon>
        <taxon>Herpetosiphon</taxon>
    </lineage>
</organism>
<accession>A0ABP9X5R4</accession>
<dbReference type="PANTHER" id="PTHR47691">
    <property type="entry name" value="REGULATOR-RELATED"/>
    <property type="match status" value="1"/>
</dbReference>
<evidence type="ECO:0000313" key="2">
    <source>
        <dbReference type="EMBL" id="GAA5530704.1"/>
    </source>
</evidence>
<dbReference type="Pfam" id="PF25872">
    <property type="entry name" value="HTH_77"/>
    <property type="match status" value="1"/>
</dbReference>
<dbReference type="InterPro" id="IPR010982">
    <property type="entry name" value="Lambda_DNA-bd_dom_sf"/>
</dbReference>
<dbReference type="SUPFAM" id="SSF47413">
    <property type="entry name" value="lambda repressor-like DNA-binding domains"/>
    <property type="match status" value="1"/>
</dbReference>
<dbReference type="InterPro" id="IPR011990">
    <property type="entry name" value="TPR-like_helical_dom_sf"/>
</dbReference>
<dbReference type="InterPro" id="IPR049945">
    <property type="entry name" value="AAA_22"/>
</dbReference>
<dbReference type="RefSeq" id="WP_345724302.1">
    <property type="nucleotide sequence ID" value="NZ_BAABRU010000022.1"/>
</dbReference>
<dbReference type="CDD" id="cd00093">
    <property type="entry name" value="HTH_XRE"/>
    <property type="match status" value="1"/>
</dbReference>
<evidence type="ECO:0000259" key="1">
    <source>
        <dbReference type="PROSITE" id="PS50943"/>
    </source>
</evidence>
<dbReference type="SUPFAM" id="SSF52540">
    <property type="entry name" value="P-loop containing nucleoside triphosphate hydrolases"/>
    <property type="match status" value="1"/>
</dbReference>
<gene>
    <name evidence="2" type="ORF">Hgul01_04527</name>
</gene>
<dbReference type="PROSITE" id="PS50943">
    <property type="entry name" value="HTH_CROC1"/>
    <property type="match status" value="1"/>
</dbReference>
<dbReference type="Gene3D" id="3.40.50.300">
    <property type="entry name" value="P-loop containing nucleotide triphosphate hydrolases"/>
    <property type="match status" value="1"/>
</dbReference>
<dbReference type="EMBL" id="BAABRU010000022">
    <property type="protein sequence ID" value="GAA5530704.1"/>
    <property type="molecule type" value="Genomic_DNA"/>
</dbReference>
<comment type="caution">
    <text evidence="2">The sequence shown here is derived from an EMBL/GenBank/DDBJ whole genome shotgun (WGS) entry which is preliminary data.</text>
</comment>
<dbReference type="Gene3D" id="1.25.40.10">
    <property type="entry name" value="Tetratricopeptide repeat domain"/>
    <property type="match status" value="2"/>
</dbReference>
<dbReference type="PANTHER" id="PTHR47691:SF3">
    <property type="entry name" value="HTH-TYPE TRANSCRIPTIONAL REGULATOR RV0890C-RELATED"/>
    <property type="match status" value="1"/>
</dbReference>
<dbReference type="Pfam" id="PF13560">
    <property type="entry name" value="HTH_31"/>
    <property type="match status" value="1"/>
</dbReference>
<dbReference type="SUPFAM" id="SSF48452">
    <property type="entry name" value="TPR-like"/>
    <property type="match status" value="2"/>
</dbReference>
<dbReference type="CDD" id="cd00009">
    <property type="entry name" value="AAA"/>
    <property type="match status" value="1"/>
</dbReference>
<reference evidence="2 3" key="1">
    <citation type="submission" date="2024-02" db="EMBL/GenBank/DDBJ databases">
        <title>Herpetosiphon gulosus NBRC 112829.</title>
        <authorList>
            <person name="Ichikawa N."/>
            <person name="Katano-Makiyama Y."/>
            <person name="Hidaka K."/>
        </authorList>
    </citation>
    <scope>NUCLEOTIDE SEQUENCE [LARGE SCALE GENOMIC DNA]</scope>
    <source>
        <strain evidence="2 3">NBRC 112829</strain>
    </source>
</reference>
<feature type="domain" description="HTH cro/C1-type" evidence="1">
    <location>
        <begin position="11"/>
        <end position="64"/>
    </location>
</feature>
<sequence length="831" mass="95194">MKQRQAFAAWLRHVRHELQYSQDQFAEQLNYATVTYRKVERGLAPSAAFLERLAAVLELPASDMRILHDFASSDTALQALSLPHHLEHLQPHVAKPKPAVATTPHTLPMLPYPLIGREREVETLTNLLQHPQHRLITVIGPPGVGKTRVAQAVGWESLGHFCDGVWYVEGIQCTTIADFWVDIANMLGRSANSLMTLLEQISALIGQKSSLLILDNCEHLAEINLGLAQILAQCSGLKILVTSRTSLKLRIEHLFWLHPFPTPDPQSSNLSAIWQNPAVQLFCQRAQASNHEWQINDSQASIIAHICQHLDGLPLVIELAAVRTQFVTPTTLLARLSNRLGILTNTMRDAPAHQSTLRRTLEWSYQLLDSNEQQIFARLSVFATDSDFEAIVAVCVDLVPSNDDIFDCMASLVAKSLVIHRPDPQGNSRFGMLATIREFAASLLSEQQQTHYYTQRYINYYMELAEKIDRELRGNDQIRLLEQLESEFHHWQAVLRLCLNQQQYSGFLRLFAALSQFWYGHGHFMEAWQWLSAVDEALNHVDSPIIQARAALGAGIVTNIHHCLDLPLGYLERALDLCQQLNDQQGIATCRLLLGLIMMRKHQYVQATRWLNQSLSYFDSSVEYWLLSINHLLLAQLNIYLNDLEQASHYLDLIGHSPQLRLDPFRLSWYQSLQGHVAFYKRSYTEALTWHQQSLIERQQLGIKGDIAVSWLRIAQTERALGHYQPTRNALEQSLKLWQMHDNQENVLHCLEEFAALLAYDQKHQAATHLLSYAWFQREQRQLPHPPIDQARSQQFGMWLQNQQPSHVWREAWNHGQNLKLDQVIRLVIVL</sequence>